<protein>
    <submittedName>
        <fullName evidence="1">Uncharacterized protein</fullName>
    </submittedName>
</protein>
<comment type="caution">
    <text evidence="1">The sequence shown here is derived from an EMBL/GenBank/DDBJ whole genome shotgun (WGS) entry which is preliminary data.</text>
</comment>
<sequence length="9" mass="1008">MPLSYLGDI</sequence>
<reference evidence="2" key="1">
    <citation type="journal article" date="2013" name="Mol. Plant Microbe Interact.">
        <title>Global aspects of pacC regulation of pathogenicity genes in Colletotrichum gloeosporioides as revealed by transcriptome analysis.</title>
        <authorList>
            <person name="Alkan N."/>
            <person name="Meng X."/>
            <person name="Friedlander G."/>
            <person name="Reuveni E."/>
            <person name="Sukno S."/>
            <person name="Sherman A."/>
            <person name="Thon M."/>
            <person name="Fluhr R."/>
            <person name="Prusky D."/>
        </authorList>
    </citation>
    <scope>NUCLEOTIDE SEQUENCE [LARGE SCALE GENOMIC DNA]</scope>
    <source>
        <strain evidence="2">Cg-14</strain>
    </source>
</reference>
<dbReference type="HOGENOM" id="CLU_3438988_0_0_1"/>
<dbReference type="Proteomes" id="UP000015530">
    <property type="component" value="Unassembled WGS sequence"/>
</dbReference>
<name>T0L2J7_COLGC</name>
<organism evidence="1 2">
    <name type="scientific">Colletotrichum gloeosporioides (strain Cg-14)</name>
    <name type="common">Anthracnose fungus</name>
    <name type="synonym">Glomerella cingulata</name>
    <dbReference type="NCBI Taxonomy" id="1237896"/>
    <lineage>
        <taxon>Eukaryota</taxon>
        <taxon>Fungi</taxon>
        <taxon>Dikarya</taxon>
        <taxon>Ascomycota</taxon>
        <taxon>Pezizomycotina</taxon>
        <taxon>Sordariomycetes</taxon>
        <taxon>Hypocreomycetidae</taxon>
        <taxon>Glomerellales</taxon>
        <taxon>Glomerellaceae</taxon>
        <taxon>Colletotrichum</taxon>
        <taxon>Colletotrichum gloeosporioides species complex</taxon>
    </lineage>
</organism>
<gene>
    <name evidence="1" type="ORF">CGLO_15178</name>
</gene>
<proteinExistence type="predicted"/>
<accession>T0L2J7</accession>
<evidence type="ECO:0000313" key="1">
    <source>
        <dbReference type="EMBL" id="EQB45876.1"/>
    </source>
</evidence>
<evidence type="ECO:0000313" key="2">
    <source>
        <dbReference type="Proteomes" id="UP000015530"/>
    </source>
</evidence>
<dbReference type="EMBL" id="AMYD01003613">
    <property type="protein sequence ID" value="EQB45876.1"/>
    <property type="molecule type" value="Genomic_DNA"/>
</dbReference>